<dbReference type="Pfam" id="PF04419">
    <property type="entry name" value="SERF-like_N"/>
    <property type="match status" value="1"/>
</dbReference>
<comment type="similarity">
    <text evidence="1">Belongs to the SERF family.</text>
</comment>
<proteinExistence type="inferred from homology"/>
<dbReference type="InterPro" id="IPR007513">
    <property type="entry name" value="SERF-like_N"/>
</dbReference>
<evidence type="ECO:0000313" key="4">
    <source>
        <dbReference type="EMBL" id="CEK90297.1"/>
    </source>
</evidence>
<feature type="compositionally biased region" description="Basic and acidic residues" evidence="2">
    <location>
        <begin position="31"/>
        <end position="59"/>
    </location>
</feature>
<sequence length="76" mass="8398">MTRGNQREKAREKAQKKQKEHEKKKTSGSKDGNRGMTLEERRHRDAEIMRQKQDKKPGEDGAGASSSGGATGGTED</sequence>
<evidence type="ECO:0000259" key="3">
    <source>
        <dbReference type="Pfam" id="PF04419"/>
    </source>
</evidence>
<dbReference type="AlphaFoldDB" id="A0A0B7BBN0"/>
<reference evidence="4" key="1">
    <citation type="submission" date="2014-12" db="EMBL/GenBank/DDBJ databases">
        <title>Insight into the proteome of Arion vulgaris.</title>
        <authorList>
            <person name="Aradska J."/>
            <person name="Bulat T."/>
            <person name="Smidak R."/>
            <person name="Sarate P."/>
            <person name="Gangsoo J."/>
            <person name="Sialana F."/>
            <person name="Bilban M."/>
            <person name="Lubec G."/>
        </authorList>
    </citation>
    <scope>NUCLEOTIDE SEQUENCE</scope>
    <source>
        <tissue evidence="4">Skin</tissue>
    </source>
</reference>
<organism evidence="4">
    <name type="scientific">Arion vulgaris</name>
    <dbReference type="NCBI Taxonomy" id="1028688"/>
    <lineage>
        <taxon>Eukaryota</taxon>
        <taxon>Metazoa</taxon>
        <taxon>Spiralia</taxon>
        <taxon>Lophotrochozoa</taxon>
        <taxon>Mollusca</taxon>
        <taxon>Gastropoda</taxon>
        <taxon>Heterobranchia</taxon>
        <taxon>Euthyneura</taxon>
        <taxon>Panpulmonata</taxon>
        <taxon>Eupulmonata</taxon>
        <taxon>Stylommatophora</taxon>
        <taxon>Helicina</taxon>
        <taxon>Arionoidea</taxon>
        <taxon>Arionidae</taxon>
        <taxon>Arion</taxon>
    </lineage>
</organism>
<accession>A0A0B7BBN0</accession>
<feature type="compositionally biased region" description="Basic and acidic residues" evidence="2">
    <location>
        <begin position="1"/>
        <end position="25"/>
    </location>
</feature>
<evidence type="ECO:0000256" key="2">
    <source>
        <dbReference type="SAM" id="MobiDB-lite"/>
    </source>
</evidence>
<dbReference type="EMBL" id="HACG01043432">
    <property type="protein sequence ID" value="CEK90297.1"/>
    <property type="molecule type" value="Transcribed_RNA"/>
</dbReference>
<feature type="region of interest" description="Disordered" evidence="2">
    <location>
        <begin position="1"/>
        <end position="76"/>
    </location>
</feature>
<name>A0A0B7BBN0_9EUPU</name>
<dbReference type="InterPro" id="IPR040211">
    <property type="entry name" value="SERF1/2-like"/>
</dbReference>
<dbReference type="PANTHER" id="PTHR13596">
    <property type="entry name" value="SMALL EDRK-RICH FACTOR 1"/>
    <property type="match status" value="1"/>
</dbReference>
<evidence type="ECO:0000256" key="1">
    <source>
        <dbReference type="ARBA" id="ARBA00007309"/>
    </source>
</evidence>
<dbReference type="GO" id="GO:0005829">
    <property type="term" value="C:cytosol"/>
    <property type="evidence" value="ECO:0007669"/>
    <property type="project" value="TreeGrafter"/>
</dbReference>
<dbReference type="PANTHER" id="PTHR13596:SF0">
    <property type="entry name" value="SI:CH211-39K3.2-RELATED"/>
    <property type="match status" value="1"/>
</dbReference>
<feature type="domain" description="Small EDRK-rich factor-like N-terminal" evidence="3">
    <location>
        <begin position="1"/>
        <end position="41"/>
    </location>
</feature>
<gene>
    <name evidence="4" type="primary">ORF175996</name>
</gene>
<protein>
    <recommendedName>
        <fullName evidence="3">Small EDRK-rich factor-like N-terminal domain-containing protein</fullName>
    </recommendedName>
</protein>